<reference evidence="2" key="1">
    <citation type="submission" date="2022-06" db="EMBL/GenBank/DDBJ databases">
        <title>Complete genome of Pseudomonas hydrolytica DSWY01T.</title>
        <authorList>
            <person name="Jung J."/>
            <person name="Jeon C.O."/>
        </authorList>
    </citation>
    <scope>NUCLEOTIDE SEQUENCE</scope>
    <source>
        <strain evidence="2">DSWY01</strain>
    </source>
</reference>
<feature type="domain" description="NAD-dependent epimerase/dehydratase" evidence="1">
    <location>
        <begin position="3"/>
        <end position="182"/>
    </location>
</feature>
<dbReference type="Pfam" id="PF01370">
    <property type="entry name" value="Epimerase"/>
    <property type="match status" value="1"/>
</dbReference>
<organism evidence="2 3">
    <name type="scientific">Ectopseudomonas hydrolytica</name>
    <dbReference type="NCBI Taxonomy" id="2493633"/>
    <lineage>
        <taxon>Bacteria</taxon>
        <taxon>Pseudomonadati</taxon>
        <taxon>Pseudomonadota</taxon>
        <taxon>Gammaproteobacteria</taxon>
        <taxon>Pseudomonadales</taxon>
        <taxon>Pseudomonadaceae</taxon>
        <taxon>Ectopseudomonas</taxon>
    </lineage>
</organism>
<dbReference type="PANTHER" id="PTHR43245:SF52">
    <property type="entry name" value="NAD-DEPENDENT EPIMERASE_DEHYDRATASE"/>
    <property type="match status" value="1"/>
</dbReference>
<dbReference type="Proteomes" id="UP001054897">
    <property type="component" value="Chromosome"/>
</dbReference>
<dbReference type="GeneID" id="300079365"/>
<evidence type="ECO:0000259" key="1">
    <source>
        <dbReference type="Pfam" id="PF01370"/>
    </source>
</evidence>
<evidence type="ECO:0000313" key="2">
    <source>
        <dbReference type="EMBL" id="USR39900.1"/>
    </source>
</evidence>
<accession>A0ABY5A870</accession>
<dbReference type="InterPro" id="IPR001509">
    <property type="entry name" value="Epimerase_deHydtase"/>
</dbReference>
<proteinExistence type="predicted"/>
<dbReference type="RefSeq" id="WP_129483194.1">
    <property type="nucleotide sequence ID" value="NZ_CP099397.1"/>
</dbReference>
<name>A0ABY5A870_9GAMM</name>
<sequence>MRVLITGAAGFIGHQLLDELAIQHPQWTLIAADIRALDSRGLKANVEPVLLDMGRPAQVRACVAGWKPDAIVHLATMIRPPRDMSEAHLHAIEVGGTQCLVDSAIANGVRQLIVTSSGAAYGYAPENAEWIDENQPLRGHPHFVYARHKLEIEQLLARSRAQHPQLRQLILRPGTILGRRLNNPISDLFKKRAVLGVRGHDSRFVFIWEQDVVGIIRQGLETAREGIYNLAGDGALSLAEIAEILGKPYRPVPATLLAAALRLLKPLGLSQYGPEQLDFLRYRPVLANQRLKEEFGYQPRYTSREAFLAFLNAQGISYRSGESRP</sequence>
<protein>
    <submittedName>
        <fullName evidence="2">NAD-dependent epimerase/dehydratase family protein</fullName>
    </submittedName>
</protein>
<dbReference type="InterPro" id="IPR050177">
    <property type="entry name" value="Lipid_A_modif_metabolic_enz"/>
</dbReference>
<dbReference type="EMBL" id="CP099397">
    <property type="protein sequence ID" value="USR39900.1"/>
    <property type="molecule type" value="Genomic_DNA"/>
</dbReference>
<dbReference type="InterPro" id="IPR036291">
    <property type="entry name" value="NAD(P)-bd_dom_sf"/>
</dbReference>
<gene>
    <name evidence="2" type="ORF">L1F06_000250</name>
</gene>
<dbReference type="PANTHER" id="PTHR43245">
    <property type="entry name" value="BIFUNCTIONAL POLYMYXIN RESISTANCE PROTEIN ARNA"/>
    <property type="match status" value="1"/>
</dbReference>
<evidence type="ECO:0000313" key="3">
    <source>
        <dbReference type="Proteomes" id="UP001054897"/>
    </source>
</evidence>
<keyword evidence="3" id="KW-1185">Reference proteome</keyword>
<dbReference type="SUPFAM" id="SSF51735">
    <property type="entry name" value="NAD(P)-binding Rossmann-fold domains"/>
    <property type="match status" value="1"/>
</dbReference>
<dbReference type="Gene3D" id="3.40.50.720">
    <property type="entry name" value="NAD(P)-binding Rossmann-like Domain"/>
    <property type="match status" value="1"/>
</dbReference>